<dbReference type="InterPro" id="IPR026889">
    <property type="entry name" value="Zn_Tnp"/>
</dbReference>
<dbReference type="InterPro" id="IPR007069">
    <property type="entry name" value="Transposase_32"/>
</dbReference>
<keyword evidence="4" id="KW-1185">Reference proteome</keyword>
<organism evidence="3 4">
    <name type="scientific">Puniceicoccus vermicola</name>
    <dbReference type="NCBI Taxonomy" id="388746"/>
    <lineage>
        <taxon>Bacteria</taxon>
        <taxon>Pseudomonadati</taxon>
        <taxon>Verrucomicrobiota</taxon>
        <taxon>Opitutia</taxon>
        <taxon>Puniceicoccales</taxon>
        <taxon>Puniceicoccaceae</taxon>
        <taxon>Puniceicoccus</taxon>
    </lineage>
</organism>
<name>A0A7X1B087_9BACT</name>
<protein>
    <submittedName>
        <fullName evidence="3">Transposase</fullName>
    </submittedName>
</protein>
<gene>
    <name evidence="3" type="ORF">H5P30_15400</name>
</gene>
<dbReference type="GO" id="GO:0004803">
    <property type="term" value="F:transposase activity"/>
    <property type="evidence" value="ECO:0007669"/>
    <property type="project" value="InterPro"/>
</dbReference>
<dbReference type="PANTHER" id="PTHR37023:SF1">
    <property type="entry name" value="ISSOD25 TRANSPOSASE TNPA_ISSOD25"/>
    <property type="match status" value="1"/>
</dbReference>
<evidence type="ECO:0000313" key="4">
    <source>
        <dbReference type="Proteomes" id="UP000525652"/>
    </source>
</evidence>
<dbReference type="GO" id="GO:0006313">
    <property type="term" value="P:DNA transposition"/>
    <property type="evidence" value="ECO:0007669"/>
    <property type="project" value="InterPro"/>
</dbReference>
<dbReference type="AlphaFoldDB" id="A0A7X1B087"/>
<reference evidence="3 4" key="1">
    <citation type="submission" date="2020-07" db="EMBL/GenBank/DDBJ databases">
        <authorList>
            <person name="Feng X."/>
        </authorList>
    </citation>
    <scope>NUCLEOTIDE SEQUENCE [LARGE SCALE GENOMIC DNA]</scope>
    <source>
        <strain evidence="3 4">JCM14086</strain>
    </source>
</reference>
<comment type="caution">
    <text evidence="3">The sequence shown here is derived from an EMBL/GenBank/DDBJ whole genome shotgun (WGS) entry which is preliminary data.</text>
</comment>
<dbReference type="GO" id="GO:0003677">
    <property type="term" value="F:DNA binding"/>
    <property type="evidence" value="ECO:0007669"/>
    <property type="project" value="InterPro"/>
</dbReference>
<dbReference type="PANTHER" id="PTHR37023">
    <property type="entry name" value="TRANSPOSASE"/>
    <property type="match status" value="1"/>
</dbReference>
<evidence type="ECO:0000313" key="3">
    <source>
        <dbReference type="EMBL" id="MBC2603167.1"/>
    </source>
</evidence>
<dbReference type="Pfam" id="PF04986">
    <property type="entry name" value="Y2_Tnp"/>
    <property type="match status" value="1"/>
</dbReference>
<dbReference type="RefSeq" id="WP_185693807.1">
    <property type="nucleotide sequence ID" value="NZ_JACHVA010000122.1"/>
</dbReference>
<sequence>MSGIGQLRCPREGESRPLTVARVIERFAPAYWERYGSRMRLEQRKALQAILQCRTPALGGHRYACGCGHEHHAFHSCNHRLCPRCGAADTQEWVRKQLGKLLPVPYYLVTFTVPSELRSVMLGNRQAMELLMGCSARALNELLADPARGCRFDHAGFFGVYQSWTQDMRFHPHVHYVVPAVGLDERWKLKHPKSPKFLIHAQPLAIRLRTLLTNALRDHGPIRDELFWKLAKTDWNADVDRAGNGENAVKYLGQYIRCSVISDHRILGLEENRVRIRIKNRDTGAFESRIMDGVEFVRRFLLHALPDRFHRIRYRGFLHARGKPRLLWLQL</sequence>
<evidence type="ECO:0000259" key="1">
    <source>
        <dbReference type="Pfam" id="PF04986"/>
    </source>
</evidence>
<feature type="non-terminal residue" evidence="3">
    <location>
        <position position="331"/>
    </location>
</feature>
<feature type="domain" description="Transposase zinc-binding" evidence="2">
    <location>
        <begin position="24"/>
        <end position="113"/>
    </location>
</feature>
<feature type="domain" description="Transposase IS801/IS1294" evidence="1">
    <location>
        <begin position="156"/>
        <end position="320"/>
    </location>
</feature>
<dbReference type="Proteomes" id="UP000525652">
    <property type="component" value="Unassembled WGS sequence"/>
</dbReference>
<accession>A0A7X1B087</accession>
<proteinExistence type="predicted"/>
<dbReference type="EMBL" id="JACHVA010000122">
    <property type="protein sequence ID" value="MBC2603167.1"/>
    <property type="molecule type" value="Genomic_DNA"/>
</dbReference>
<evidence type="ECO:0000259" key="2">
    <source>
        <dbReference type="Pfam" id="PF14319"/>
    </source>
</evidence>
<dbReference type="Pfam" id="PF14319">
    <property type="entry name" value="Zn_Tnp_IS91"/>
    <property type="match status" value="1"/>
</dbReference>